<name>A0ABS6E3Q9_9FIRM</name>
<evidence type="ECO:0000313" key="3">
    <source>
        <dbReference type="Proteomes" id="UP000749471"/>
    </source>
</evidence>
<protein>
    <recommendedName>
        <fullName evidence="4">DUF4179 domain-containing protein</fullName>
    </recommendedName>
</protein>
<proteinExistence type="predicted"/>
<keyword evidence="1" id="KW-0472">Membrane</keyword>
<evidence type="ECO:0000256" key="1">
    <source>
        <dbReference type="SAM" id="Phobius"/>
    </source>
</evidence>
<keyword evidence="1" id="KW-1133">Transmembrane helix</keyword>
<comment type="caution">
    <text evidence="2">The sequence shown here is derived from an EMBL/GenBank/DDBJ whole genome shotgun (WGS) entry which is preliminary data.</text>
</comment>
<evidence type="ECO:0008006" key="4">
    <source>
        <dbReference type="Google" id="ProtNLM"/>
    </source>
</evidence>
<keyword evidence="1" id="KW-0812">Transmembrane</keyword>
<sequence>MKDFEKLDELLWQAMSSDNEPDDSLNQQIINKVRRKNSMRRANKKRISAVAMFAIIIATTSISAFAAWHLLTPKQVAENFGDKGLAIAFEGEDALAINKTQVSGDYKVTLLGIVSGEKISEFQHSAEKIYPGRSYAVVAIANVDETPMPDTRDEEYGKVPFFVSPFIKGQDPNRFNIITMNGAYSEIVKDGIMYRIIECDDIEMFADRGLYLGVTSTTFYDVNAYKFDLKTGEITPNADYEGVNVLFDLPIDPSKGNHEKAEKYLQKMTDQQASDKEGIDEEKVDIETLLAGATLIPESVQEVTPDKEGVIIYNFDKHSTVTPLEIMFEEGQVGFSDISYTDENNILVFSRDTDGVIKGMAYRKK</sequence>
<accession>A0ABS6E3Q9</accession>
<dbReference type="Proteomes" id="UP000749471">
    <property type="component" value="Unassembled WGS sequence"/>
</dbReference>
<gene>
    <name evidence="2" type="ORF">KQI42_04270</name>
</gene>
<dbReference type="RefSeq" id="WP_216517102.1">
    <property type="nucleotide sequence ID" value="NZ_JAHLPM010000003.1"/>
</dbReference>
<dbReference type="EMBL" id="JAHLPM010000003">
    <property type="protein sequence ID" value="MBU5437211.1"/>
    <property type="molecule type" value="Genomic_DNA"/>
</dbReference>
<evidence type="ECO:0000313" key="2">
    <source>
        <dbReference type="EMBL" id="MBU5437211.1"/>
    </source>
</evidence>
<feature type="transmembrane region" description="Helical" evidence="1">
    <location>
        <begin position="49"/>
        <end position="71"/>
    </location>
</feature>
<reference evidence="2 3" key="1">
    <citation type="submission" date="2021-06" db="EMBL/GenBank/DDBJ databases">
        <authorList>
            <person name="Sun Q."/>
            <person name="Li D."/>
        </authorList>
    </citation>
    <scope>NUCLEOTIDE SEQUENCE [LARGE SCALE GENOMIC DNA]</scope>
    <source>
        <strain evidence="2 3">MSJ-40</strain>
    </source>
</reference>
<organism evidence="2 3">
    <name type="scientific">Tissierella simiarum</name>
    <dbReference type="NCBI Taxonomy" id="2841534"/>
    <lineage>
        <taxon>Bacteria</taxon>
        <taxon>Bacillati</taxon>
        <taxon>Bacillota</taxon>
        <taxon>Tissierellia</taxon>
        <taxon>Tissierellales</taxon>
        <taxon>Tissierellaceae</taxon>
        <taxon>Tissierella</taxon>
    </lineage>
</organism>
<keyword evidence="3" id="KW-1185">Reference proteome</keyword>